<dbReference type="AlphaFoldDB" id="A0A5B2VTD2"/>
<feature type="domain" description="Cysteine-rich" evidence="1">
    <location>
        <begin position="132"/>
        <end position="216"/>
    </location>
</feature>
<protein>
    <submittedName>
        <fullName evidence="2">(Fe-S)-binding protein</fullName>
    </submittedName>
</protein>
<dbReference type="Proteomes" id="UP000324611">
    <property type="component" value="Unassembled WGS sequence"/>
</dbReference>
<dbReference type="GO" id="GO:0016491">
    <property type="term" value="F:oxidoreductase activity"/>
    <property type="evidence" value="ECO:0007669"/>
    <property type="project" value="UniProtKB-ARBA"/>
</dbReference>
<keyword evidence="3" id="KW-1185">Reference proteome</keyword>
<proteinExistence type="predicted"/>
<dbReference type="GO" id="GO:0005829">
    <property type="term" value="C:cytosol"/>
    <property type="evidence" value="ECO:0007669"/>
    <property type="project" value="TreeGrafter"/>
</dbReference>
<dbReference type="PANTHER" id="PTHR30296">
    <property type="entry name" value="UNCHARACTERIZED PROTEIN YKGE"/>
    <property type="match status" value="1"/>
</dbReference>
<reference evidence="2 3" key="1">
    <citation type="submission" date="2019-09" db="EMBL/GenBank/DDBJ databases">
        <title>Chitinophaga ginsengihumi sp. nov., isolated from soil of ginseng rhizosphere.</title>
        <authorList>
            <person name="Lee J."/>
        </authorList>
    </citation>
    <scope>NUCLEOTIDE SEQUENCE [LARGE SCALE GENOMIC DNA]</scope>
    <source>
        <strain evidence="2 3">BN140078</strain>
    </source>
</reference>
<dbReference type="Pfam" id="PF02754">
    <property type="entry name" value="CCG"/>
    <property type="match status" value="2"/>
</dbReference>
<accession>A0A5B2VTD2</accession>
<organism evidence="2 3">
    <name type="scientific">Chitinophaga agrisoli</name>
    <dbReference type="NCBI Taxonomy" id="2607653"/>
    <lineage>
        <taxon>Bacteria</taxon>
        <taxon>Pseudomonadati</taxon>
        <taxon>Bacteroidota</taxon>
        <taxon>Chitinophagia</taxon>
        <taxon>Chitinophagales</taxon>
        <taxon>Chitinophagaceae</taxon>
        <taxon>Chitinophaga</taxon>
    </lineage>
</organism>
<dbReference type="RefSeq" id="WP_149837333.1">
    <property type="nucleotide sequence ID" value="NZ_VUOC01000002.1"/>
</dbReference>
<sequence>MNVQLFIPCFVDQLFPETGFNMVKVLEKLGCNVNYNPNQTCCGQPAFNAGYRDECRSVASKFLKDFHTYDYIVAPSGSCTGFVRNYYGKLFDNSAMHNDVKQLRKHLYEFTEFLTDVLNITDLGATLNGVGTYHDACGALRECGIKEGPRRLLSSVKGLELREMNDCEVCCGFGGTFSVKFEPISIGMGEQKVLNAIDSGADYLISTDLSCLMHLDGYIRKHGHSIKTMHIADVLASGW</sequence>
<dbReference type="PANTHER" id="PTHR30296:SF0">
    <property type="entry name" value="LACTATE UTILIZATION PROTEIN A"/>
    <property type="match status" value="1"/>
</dbReference>
<evidence type="ECO:0000313" key="2">
    <source>
        <dbReference type="EMBL" id="KAA2242461.1"/>
    </source>
</evidence>
<feature type="domain" description="Cysteine-rich" evidence="1">
    <location>
        <begin position="3"/>
        <end position="82"/>
    </location>
</feature>
<evidence type="ECO:0000259" key="1">
    <source>
        <dbReference type="Pfam" id="PF02754"/>
    </source>
</evidence>
<gene>
    <name evidence="2" type="ORF">F0L74_07915</name>
</gene>
<reference evidence="2 3" key="2">
    <citation type="submission" date="2019-09" db="EMBL/GenBank/DDBJ databases">
        <authorList>
            <person name="Jin C."/>
        </authorList>
    </citation>
    <scope>NUCLEOTIDE SEQUENCE [LARGE SCALE GENOMIC DNA]</scope>
    <source>
        <strain evidence="2 3">BN140078</strain>
    </source>
</reference>
<dbReference type="EMBL" id="VUOC01000002">
    <property type="protein sequence ID" value="KAA2242461.1"/>
    <property type="molecule type" value="Genomic_DNA"/>
</dbReference>
<evidence type="ECO:0000313" key="3">
    <source>
        <dbReference type="Proteomes" id="UP000324611"/>
    </source>
</evidence>
<comment type="caution">
    <text evidence="2">The sequence shown here is derived from an EMBL/GenBank/DDBJ whole genome shotgun (WGS) entry which is preliminary data.</text>
</comment>
<dbReference type="InterPro" id="IPR004017">
    <property type="entry name" value="Cys_rich_dom"/>
</dbReference>
<name>A0A5B2VTD2_9BACT</name>